<reference evidence="5" key="1">
    <citation type="submission" date="2018-06" db="EMBL/GenBank/DDBJ databases">
        <authorList>
            <person name="Zhirakovskaya E."/>
        </authorList>
    </citation>
    <scope>NUCLEOTIDE SEQUENCE</scope>
</reference>
<dbReference type="Gene3D" id="1.10.10.10">
    <property type="entry name" value="Winged helix-like DNA-binding domain superfamily/Winged helix DNA-binding domain"/>
    <property type="match status" value="1"/>
</dbReference>
<sequence length="161" mass="17938">MLLMKNLREKAIDQIDAKILAKLVENAKISTAELAEAVGLSTSPCWQRVRRLEADGYITGYSANLDQYKLGGTEIVFVEVSLERHSQNAIVEFGETIGRLEEVLEVFLTSGEHDYLLKVAVSGTRGYEEFLTNKLSNIPGIRQTRSSFALRCLKNSAVFIP</sequence>
<name>A0A3B0TYD7_9ZZZZ</name>
<dbReference type="GO" id="GO:0043200">
    <property type="term" value="P:response to amino acid"/>
    <property type="evidence" value="ECO:0007669"/>
    <property type="project" value="TreeGrafter"/>
</dbReference>
<dbReference type="PANTHER" id="PTHR30154">
    <property type="entry name" value="LEUCINE-RESPONSIVE REGULATORY PROTEIN"/>
    <property type="match status" value="1"/>
</dbReference>
<feature type="domain" description="HTH asnC-type" evidence="4">
    <location>
        <begin position="12"/>
        <end position="73"/>
    </location>
</feature>
<organism evidence="5">
    <name type="scientific">hydrothermal vent metagenome</name>
    <dbReference type="NCBI Taxonomy" id="652676"/>
    <lineage>
        <taxon>unclassified sequences</taxon>
        <taxon>metagenomes</taxon>
        <taxon>ecological metagenomes</taxon>
    </lineage>
</organism>
<evidence type="ECO:0000259" key="4">
    <source>
        <dbReference type="PROSITE" id="PS50956"/>
    </source>
</evidence>
<dbReference type="SUPFAM" id="SSF54909">
    <property type="entry name" value="Dimeric alpha+beta barrel"/>
    <property type="match status" value="1"/>
</dbReference>
<keyword evidence="3" id="KW-0804">Transcription</keyword>
<dbReference type="PRINTS" id="PR00033">
    <property type="entry name" value="HTHASNC"/>
</dbReference>
<dbReference type="PROSITE" id="PS00519">
    <property type="entry name" value="HTH_ASNC_1"/>
    <property type="match status" value="1"/>
</dbReference>
<dbReference type="Pfam" id="PF13412">
    <property type="entry name" value="HTH_24"/>
    <property type="match status" value="1"/>
</dbReference>
<dbReference type="InterPro" id="IPR000485">
    <property type="entry name" value="AsnC-type_HTH_dom"/>
</dbReference>
<proteinExistence type="predicted"/>
<keyword evidence="1" id="KW-0805">Transcription regulation</keyword>
<dbReference type="SMART" id="SM00344">
    <property type="entry name" value="HTH_ASNC"/>
    <property type="match status" value="1"/>
</dbReference>
<protein>
    <submittedName>
        <fullName evidence="5">Transcriptional regulator, AsnC family</fullName>
    </submittedName>
</protein>
<dbReference type="InterPro" id="IPR019885">
    <property type="entry name" value="Tscrpt_reg_HTH_AsnC-type_CS"/>
</dbReference>
<evidence type="ECO:0000256" key="1">
    <source>
        <dbReference type="ARBA" id="ARBA00023015"/>
    </source>
</evidence>
<dbReference type="PANTHER" id="PTHR30154:SF34">
    <property type="entry name" value="TRANSCRIPTIONAL REGULATOR AZLB"/>
    <property type="match status" value="1"/>
</dbReference>
<accession>A0A3B0TYD7</accession>
<dbReference type="InterPro" id="IPR011008">
    <property type="entry name" value="Dimeric_a/b-barrel"/>
</dbReference>
<dbReference type="GO" id="GO:0043565">
    <property type="term" value="F:sequence-specific DNA binding"/>
    <property type="evidence" value="ECO:0007669"/>
    <property type="project" value="InterPro"/>
</dbReference>
<dbReference type="CDD" id="cd00090">
    <property type="entry name" value="HTH_ARSR"/>
    <property type="match status" value="1"/>
</dbReference>
<evidence type="ECO:0000256" key="2">
    <source>
        <dbReference type="ARBA" id="ARBA00023125"/>
    </source>
</evidence>
<dbReference type="InterPro" id="IPR019888">
    <property type="entry name" value="Tscrpt_reg_AsnC-like"/>
</dbReference>
<dbReference type="Pfam" id="PF01037">
    <property type="entry name" value="AsnC_trans_reg"/>
    <property type="match status" value="1"/>
</dbReference>
<dbReference type="InterPro" id="IPR011991">
    <property type="entry name" value="ArsR-like_HTH"/>
</dbReference>
<dbReference type="EMBL" id="UOEO01000241">
    <property type="protein sequence ID" value="VAW23575.1"/>
    <property type="molecule type" value="Genomic_DNA"/>
</dbReference>
<dbReference type="GO" id="GO:0005829">
    <property type="term" value="C:cytosol"/>
    <property type="evidence" value="ECO:0007669"/>
    <property type="project" value="TreeGrafter"/>
</dbReference>
<dbReference type="SUPFAM" id="SSF46785">
    <property type="entry name" value="Winged helix' DNA-binding domain"/>
    <property type="match status" value="1"/>
</dbReference>
<dbReference type="InterPro" id="IPR019887">
    <property type="entry name" value="Tscrpt_reg_AsnC/Lrp_C"/>
</dbReference>
<gene>
    <name evidence="5" type="ORF">MNBD_ALPHA12-1437</name>
</gene>
<dbReference type="InterPro" id="IPR036390">
    <property type="entry name" value="WH_DNA-bd_sf"/>
</dbReference>
<dbReference type="PROSITE" id="PS50956">
    <property type="entry name" value="HTH_ASNC_2"/>
    <property type="match status" value="1"/>
</dbReference>
<dbReference type="Gene3D" id="3.30.70.920">
    <property type="match status" value="1"/>
</dbReference>
<evidence type="ECO:0000313" key="5">
    <source>
        <dbReference type="EMBL" id="VAW23575.1"/>
    </source>
</evidence>
<dbReference type="InterPro" id="IPR036388">
    <property type="entry name" value="WH-like_DNA-bd_sf"/>
</dbReference>
<evidence type="ECO:0000256" key="3">
    <source>
        <dbReference type="ARBA" id="ARBA00023163"/>
    </source>
</evidence>
<keyword evidence="2" id="KW-0238">DNA-binding</keyword>
<dbReference type="AlphaFoldDB" id="A0A3B0TYD7"/>